<dbReference type="Pfam" id="PF00226">
    <property type="entry name" value="DnaJ"/>
    <property type="match status" value="1"/>
</dbReference>
<evidence type="ECO:0000256" key="1">
    <source>
        <dbReference type="ARBA" id="ARBA00023186"/>
    </source>
</evidence>
<dbReference type="SUPFAM" id="SSF46565">
    <property type="entry name" value="Chaperone J-domain"/>
    <property type="match status" value="1"/>
</dbReference>
<protein>
    <recommendedName>
        <fullName evidence="2">J domain-containing protein</fullName>
    </recommendedName>
</protein>
<dbReference type="AlphaFoldDB" id="A0A8H7SKX7"/>
<evidence type="ECO:0000313" key="4">
    <source>
        <dbReference type="Proteomes" id="UP000613177"/>
    </source>
</evidence>
<dbReference type="PANTHER" id="PTHR44360">
    <property type="entry name" value="DNAJ HOMOLOG SUBFAMILY B MEMBER 9"/>
    <property type="match status" value="1"/>
</dbReference>
<dbReference type="PROSITE" id="PS50076">
    <property type="entry name" value="DNAJ_2"/>
    <property type="match status" value="1"/>
</dbReference>
<dbReference type="InterPro" id="IPR001623">
    <property type="entry name" value="DnaJ_domain"/>
</dbReference>
<evidence type="ECO:0000259" key="2">
    <source>
        <dbReference type="PROSITE" id="PS50076"/>
    </source>
</evidence>
<dbReference type="PRINTS" id="PR00625">
    <property type="entry name" value="JDOMAIN"/>
</dbReference>
<keyword evidence="4" id="KW-1185">Reference proteome</keyword>
<dbReference type="InterPro" id="IPR036869">
    <property type="entry name" value="J_dom_sf"/>
</dbReference>
<dbReference type="CDD" id="cd06257">
    <property type="entry name" value="DnaJ"/>
    <property type="match status" value="1"/>
</dbReference>
<feature type="domain" description="J" evidence="2">
    <location>
        <begin position="2"/>
        <end position="64"/>
    </location>
</feature>
<dbReference type="Proteomes" id="UP000613177">
    <property type="component" value="Unassembled WGS sequence"/>
</dbReference>
<dbReference type="GO" id="GO:0051087">
    <property type="term" value="F:protein-folding chaperone binding"/>
    <property type="evidence" value="ECO:0007669"/>
    <property type="project" value="TreeGrafter"/>
</dbReference>
<dbReference type="Gene3D" id="1.10.287.110">
    <property type="entry name" value="DnaJ domain"/>
    <property type="match status" value="1"/>
</dbReference>
<accession>A0A8H7SKX7</accession>
<evidence type="ECO:0000313" key="3">
    <source>
        <dbReference type="EMBL" id="KAG2230921.1"/>
    </source>
</evidence>
<proteinExistence type="predicted"/>
<dbReference type="SMART" id="SM00271">
    <property type="entry name" value="DnaJ"/>
    <property type="match status" value="1"/>
</dbReference>
<dbReference type="InterPro" id="IPR051948">
    <property type="entry name" value="Hsp70_co-chaperone_J-domain"/>
</dbReference>
<dbReference type="GO" id="GO:0005783">
    <property type="term" value="C:endoplasmic reticulum"/>
    <property type="evidence" value="ECO:0007669"/>
    <property type="project" value="TreeGrafter"/>
</dbReference>
<comment type="caution">
    <text evidence="3">The sequence shown here is derived from an EMBL/GenBank/DDBJ whole genome shotgun (WGS) entry which is preliminary data.</text>
</comment>
<name>A0A8H7SKX7_9FUNG</name>
<feature type="non-terminal residue" evidence="3">
    <location>
        <position position="1"/>
    </location>
</feature>
<sequence>MDYYKVLELPPDASDADIKKAYKKLALKYHPDKNHEPGAAEKFRTPDELFNQFFGGQDPFNMLF</sequence>
<keyword evidence="1" id="KW-0143">Chaperone</keyword>
<gene>
    <name evidence="3" type="ORF">INT48_003321</name>
</gene>
<organism evidence="3 4">
    <name type="scientific">Thamnidium elegans</name>
    <dbReference type="NCBI Taxonomy" id="101142"/>
    <lineage>
        <taxon>Eukaryota</taxon>
        <taxon>Fungi</taxon>
        <taxon>Fungi incertae sedis</taxon>
        <taxon>Mucoromycota</taxon>
        <taxon>Mucoromycotina</taxon>
        <taxon>Mucoromycetes</taxon>
        <taxon>Mucorales</taxon>
        <taxon>Mucorineae</taxon>
        <taxon>Mucoraceae</taxon>
        <taxon>Thamnidium</taxon>
    </lineage>
</organism>
<reference evidence="3" key="1">
    <citation type="submission" date="2021-01" db="EMBL/GenBank/DDBJ databases">
        <title>Metabolic potential, ecology and presence of endohyphal bacteria is reflected in genomic diversity of Mucoromycotina.</title>
        <authorList>
            <person name="Muszewska A."/>
            <person name="Okrasinska A."/>
            <person name="Steczkiewicz K."/>
            <person name="Drgas O."/>
            <person name="Orlowska M."/>
            <person name="Perlinska-Lenart U."/>
            <person name="Aleksandrzak-Piekarczyk T."/>
            <person name="Szatraj K."/>
            <person name="Zielenkiewicz U."/>
            <person name="Pilsyk S."/>
            <person name="Malc E."/>
            <person name="Mieczkowski P."/>
            <person name="Kruszewska J.S."/>
            <person name="Biernat P."/>
            <person name="Pawlowska J."/>
        </authorList>
    </citation>
    <scope>NUCLEOTIDE SEQUENCE</scope>
    <source>
        <strain evidence="3">WA0000018081</strain>
    </source>
</reference>
<dbReference type="GO" id="GO:0051787">
    <property type="term" value="F:misfolded protein binding"/>
    <property type="evidence" value="ECO:0007669"/>
    <property type="project" value="TreeGrafter"/>
</dbReference>
<dbReference type="PANTHER" id="PTHR44360:SF1">
    <property type="entry name" value="DNAJ HOMOLOG SUBFAMILY B MEMBER 9"/>
    <property type="match status" value="1"/>
</dbReference>
<dbReference type="GO" id="GO:0036503">
    <property type="term" value="P:ERAD pathway"/>
    <property type="evidence" value="ECO:0007669"/>
    <property type="project" value="TreeGrafter"/>
</dbReference>
<dbReference type="EMBL" id="JAEPRE010000176">
    <property type="protein sequence ID" value="KAG2230921.1"/>
    <property type="molecule type" value="Genomic_DNA"/>
</dbReference>